<protein>
    <submittedName>
        <fullName evidence="1">Uncharacterized protein</fullName>
    </submittedName>
</protein>
<comment type="caution">
    <text evidence="1">The sequence shown here is derived from an EMBL/GenBank/DDBJ whole genome shotgun (WGS) entry which is preliminary data.</text>
</comment>
<organism evidence="1 2">
    <name type="scientific">Chiloscyllium punctatum</name>
    <name type="common">Brownbanded bambooshark</name>
    <name type="synonym">Hemiscyllium punctatum</name>
    <dbReference type="NCBI Taxonomy" id="137246"/>
    <lineage>
        <taxon>Eukaryota</taxon>
        <taxon>Metazoa</taxon>
        <taxon>Chordata</taxon>
        <taxon>Craniata</taxon>
        <taxon>Vertebrata</taxon>
        <taxon>Chondrichthyes</taxon>
        <taxon>Elasmobranchii</taxon>
        <taxon>Galeomorphii</taxon>
        <taxon>Galeoidea</taxon>
        <taxon>Orectolobiformes</taxon>
        <taxon>Hemiscylliidae</taxon>
        <taxon>Chiloscyllium</taxon>
    </lineage>
</organism>
<sequence length="154" mass="17478">MASDPLHILEHTLGIVLKRMPVDELARDRTAFVFWIRPCLAIELRGAQIVRQEVADDLVGEQLHPAIAMMDDEPFIRSEQLVRDHERADRVIGRASSRITDHVSIALGKSSILCRVKPRVHAGQDRKASRRRQCQLFLVTEFGSVFAVGRNDFL</sequence>
<dbReference type="EMBL" id="BEZZ01157658">
    <property type="protein sequence ID" value="GCC45103.1"/>
    <property type="molecule type" value="Genomic_DNA"/>
</dbReference>
<proteinExistence type="predicted"/>
<name>A0A401TR61_CHIPU</name>
<gene>
    <name evidence="1" type="ORF">chiPu_0029473</name>
</gene>
<accession>A0A401TR61</accession>
<keyword evidence="2" id="KW-1185">Reference proteome</keyword>
<reference evidence="1 2" key="1">
    <citation type="journal article" date="2018" name="Nat. Ecol. Evol.">
        <title>Shark genomes provide insights into elasmobranch evolution and the origin of vertebrates.</title>
        <authorList>
            <person name="Hara Y"/>
            <person name="Yamaguchi K"/>
            <person name="Onimaru K"/>
            <person name="Kadota M"/>
            <person name="Koyanagi M"/>
            <person name="Keeley SD"/>
            <person name="Tatsumi K"/>
            <person name="Tanaka K"/>
            <person name="Motone F"/>
            <person name="Kageyama Y"/>
            <person name="Nozu R"/>
            <person name="Adachi N"/>
            <person name="Nishimura O"/>
            <person name="Nakagawa R"/>
            <person name="Tanegashima C"/>
            <person name="Kiyatake I"/>
            <person name="Matsumoto R"/>
            <person name="Murakumo K"/>
            <person name="Nishida K"/>
            <person name="Terakita A"/>
            <person name="Kuratani S"/>
            <person name="Sato K"/>
            <person name="Hyodo S Kuraku.S."/>
        </authorList>
    </citation>
    <scope>NUCLEOTIDE SEQUENCE [LARGE SCALE GENOMIC DNA]</scope>
</reference>
<dbReference type="AlphaFoldDB" id="A0A401TR61"/>
<dbReference type="Proteomes" id="UP000287033">
    <property type="component" value="Unassembled WGS sequence"/>
</dbReference>
<evidence type="ECO:0000313" key="2">
    <source>
        <dbReference type="Proteomes" id="UP000287033"/>
    </source>
</evidence>
<evidence type="ECO:0000313" key="1">
    <source>
        <dbReference type="EMBL" id="GCC45103.1"/>
    </source>
</evidence>